<evidence type="ECO:0000313" key="9">
    <source>
        <dbReference type="Proteomes" id="UP000075886"/>
    </source>
</evidence>
<keyword evidence="2 4" id="KW-0863">Zinc-finger</keyword>
<dbReference type="EnsemblMetazoa" id="AFAF003068-RA">
    <property type="protein sequence ID" value="AFAF003068-PA"/>
    <property type="gene ID" value="AFAF003068"/>
</dbReference>
<dbReference type="Pfam" id="PF01753">
    <property type="entry name" value="zf-MYND"/>
    <property type="match status" value="1"/>
</dbReference>
<dbReference type="SMART" id="SM00333">
    <property type="entry name" value="TUDOR"/>
    <property type="match status" value="1"/>
</dbReference>
<keyword evidence="3" id="KW-0862">Zinc</keyword>
<dbReference type="SUPFAM" id="SSF144232">
    <property type="entry name" value="HIT/MYND zinc finger-like"/>
    <property type="match status" value="1"/>
</dbReference>
<dbReference type="PROSITE" id="PS50304">
    <property type="entry name" value="TUDOR"/>
    <property type="match status" value="1"/>
</dbReference>
<evidence type="ECO:0008006" key="10">
    <source>
        <dbReference type="Google" id="ProtNLM"/>
    </source>
</evidence>
<dbReference type="Gene3D" id="6.10.140.2220">
    <property type="match status" value="1"/>
</dbReference>
<feature type="region of interest" description="Disordered" evidence="5">
    <location>
        <begin position="191"/>
        <end position="210"/>
    </location>
</feature>
<reference evidence="9" key="1">
    <citation type="submission" date="2014-01" db="EMBL/GenBank/DDBJ databases">
        <title>The Genome Sequence of Anopheles farauti FAR1 (V2).</title>
        <authorList>
            <consortium name="The Broad Institute Genomics Platform"/>
            <person name="Neafsey D.E."/>
            <person name="Besansky N."/>
            <person name="Howell P."/>
            <person name="Walton C."/>
            <person name="Young S.K."/>
            <person name="Zeng Q."/>
            <person name="Gargeya S."/>
            <person name="Fitzgerald M."/>
            <person name="Haas B."/>
            <person name="Abouelleil A."/>
            <person name="Allen A.W."/>
            <person name="Alvarado L."/>
            <person name="Arachchi H.M."/>
            <person name="Berlin A.M."/>
            <person name="Chapman S.B."/>
            <person name="Gainer-Dewar J."/>
            <person name="Goldberg J."/>
            <person name="Griggs A."/>
            <person name="Gujja S."/>
            <person name="Hansen M."/>
            <person name="Howarth C."/>
            <person name="Imamovic A."/>
            <person name="Ireland A."/>
            <person name="Larimer J."/>
            <person name="McCowan C."/>
            <person name="Murphy C."/>
            <person name="Pearson M."/>
            <person name="Poon T.W."/>
            <person name="Priest M."/>
            <person name="Roberts A."/>
            <person name="Saif S."/>
            <person name="Shea T."/>
            <person name="Sisk P."/>
            <person name="Sykes S."/>
            <person name="Wortman J."/>
            <person name="Nusbaum C."/>
            <person name="Birren B."/>
        </authorList>
    </citation>
    <scope>NUCLEOTIDE SEQUENCE [LARGE SCALE GENOMIC DNA]</scope>
    <source>
        <strain evidence="9">FAR1</strain>
    </source>
</reference>
<evidence type="ECO:0000313" key="8">
    <source>
        <dbReference type="EnsemblMetazoa" id="AFAF003068-PA"/>
    </source>
</evidence>
<dbReference type="Pfam" id="PF00567">
    <property type="entry name" value="TUDOR"/>
    <property type="match status" value="2"/>
</dbReference>
<dbReference type="CDD" id="cd20379">
    <property type="entry name" value="Tudor_dTUD-like"/>
    <property type="match status" value="2"/>
</dbReference>
<evidence type="ECO:0000259" key="7">
    <source>
        <dbReference type="PROSITE" id="PS50865"/>
    </source>
</evidence>
<dbReference type="AlphaFoldDB" id="A0A182Q4S4"/>
<keyword evidence="9" id="KW-1185">Reference proteome</keyword>
<dbReference type="STRING" id="69004.A0A182Q4S4"/>
<keyword evidence="1" id="KW-0479">Metal-binding</keyword>
<evidence type="ECO:0000256" key="5">
    <source>
        <dbReference type="SAM" id="MobiDB-lite"/>
    </source>
</evidence>
<evidence type="ECO:0000259" key="6">
    <source>
        <dbReference type="PROSITE" id="PS50304"/>
    </source>
</evidence>
<organism evidence="8 9">
    <name type="scientific">Anopheles farauti</name>
    <dbReference type="NCBI Taxonomy" id="69004"/>
    <lineage>
        <taxon>Eukaryota</taxon>
        <taxon>Metazoa</taxon>
        <taxon>Ecdysozoa</taxon>
        <taxon>Arthropoda</taxon>
        <taxon>Hexapoda</taxon>
        <taxon>Insecta</taxon>
        <taxon>Pterygota</taxon>
        <taxon>Neoptera</taxon>
        <taxon>Endopterygota</taxon>
        <taxon>Diptera</taxon>
        <taxon>Nematocera</taxon>
        <taxon>Culicoidea</taxon>
        <taxon>Culicidae</taxon>
        <taxon>Anophelinae</taxon>
        <taxon>Anopheles</taxon>
    </lineage>
</organism>
<dbReference type="InterPro" id="IPR002893">
    <property type="entry name" value="Znf_MYND"/>
</dbReference>
<proteinExistence type="predicted"/>
<evidence type="ECO:0000256" key="2">
    <source>
        <dbReference type="ARBA" id="ARBA00022771"/>
    </source>
</evidence>
<evidence type="ECO:0000256" key="4">
    <source>
        <dbReference type="PROSITE-ProRule" id="PRU00134"/>
    </source>
</evidence>
<dbReference type="PROSITE" id="PS50865">
    <property type="entry name" value="ZF_MYND_2"/>
    <property type="match status" value="1"/>
</dbReference>
<evidence type="ECO:0000256" key="3">
    <source>
        <dbReference type="ARBA" id="ARBA00022833"/>
    </source>
</evidence>
<dbReference type="Gene3D" id="2.30.30.140">
    <property type="match status" value="2"/>
</dbReference>
<dbReference type="VEuPathDB" id="VectorBase:AFAF003068"/>
<dbReference type="EMBL" id="AXCN02000080">
    <property type="status" value="NOT_ANNOTATED_CDS"/>
    <property type="molecule type" value="Genomic_DNA"/>
</dbReference>
<accession>A0A182Q4S4</accession>
<dbReference type="SUPFAM" id="SSF63748">
    <property type="entry name" value="Tudor/PWWP/MBT"/>
    <property type="match status" value="2"/>
</dbReference>
<protein>
    <recommendedName>
        <fullName evidence="10">MYND-type domain-containing protein</fullName>
    </recommendedName>
</protein>
<dbReference type="GO" id="GO:0008270">
    <property type="term" value="F:zinc ion binding"/>
    <property type="evidence" value="ECO:0007669"/>
    <property type="project" value="UniProtKB-KW"/>
</dbReference>
<reference evidence="8" key="2">
    <citation type="submission" date="2020-05" db="UniProtKB">
        <authorList>
            <consortium name="EnsemblMetazoa"/>
        </authorList>
    </citation>
    <scope>IDENTIFICATION</scope>
    <source>
        <strain evidence="8">FAR1</strain>
    </source>
</reference>
<feature type="domain" description="Tudor" evidence="6">
    <location>
        <begin position="339"/>
        <end position="409"/>
    </location>
</feature>
<dbReference type="InterPro" id="IPR002999">
    <property type="entry name" value="Tudor"/>
</dbReference>
<name>A0A182Q4S4_9DIPT</name>
<feature type="region of interest" description="Disordered" evidence="5">
    <location>
        <begin position="223"/>
        <end position="259"/>
    </location>
</feature>
<dbReference type="Proteomes" id="UP000075886">
    <property type="component" value="Unassembled WGS sequence"/>
</dbReference>
<feature type="domain" description="MYND-type" evidence="7">
    <location>
        <begin position="131"/>
        <end position="167"/>
    </location>
</feature>
<sequence length="673" mass="75336">MADTFFKVILLDSSFDAREEAKKYGQLFQLFIDNKKPTEVFIKYKQAKDAQRARAAFARHSAVKSVETMAEWNIRPKKKETDKQKPEGLKTSDVGVASAFGGISLQSQHHLPMQNATAQGATPLPGTCYVCFTCRFDKAREQCSACGTFYCNEVCQRADWPGHIVRCMPRLIRCESSLIYFNAQPQTLAATSLPPPTQQQPPKARVLTPSNVPTNVLKNLAMKRQQEQQEQSVKPATIETENKQLPKFNPPANTGAEPQNSVSIVSKKLSSIMKGVQAKVTTGVKRTITHAKFPQVGEYVKIAYVTDKQLYVYRAGPEENGESNHYITFVKHSIQCARNVKEHLACGPKVDDIVFAPFEGDYYRAVVQSCGADGKDGSAPVEVFFPDFGNTQTVPHWNKLKEIPDEQIKYGNCYTHPVTIAGVPAFTPAVRNFLTALQEVDEFELTEVENDAGRAVRTVDMRHVQSLYLLSEKIHHVANKPEQPEKGKEVNTLEIPDPATYEPVTIKDFIDCNLESDKEQELVIIEASEVHNQKLSVIRKSDSLALANILAECERYGMHDPNAYQAETGSICLVKYDNEWCRTLPLTVHENGQVLCYLLDLAITRELDAEKNEWRRLPAKLDRQLYVVECTVDNPEKLGVDVDSDSLCGKIIKATVYLDDDSETHIKVLSMGG</sequence>
<evidence type="ECO:0000256" key="1">
    <source>
        <dbReference type="ARBA" id="ARBA00022723"/>
    </source>
</evidence>